<dbReference type="EMBL" id="QDKL01000001">
    <property type="protein sequence ID" value="RZF22459.1"/>
    <property type="molecule type" value="Genomic_DNA"/>
</dbReference>
<evidence type="ECO:0000313" key="2">
    <source>
        <dbReference type="Proteomes" id="UP000443582"/>
    </source>
</evidence>
<dbReference type="PROSITE" id="PS51257">
    <property type="entry name" value="PROKAR_LIPOPROTEIN"/>
    <property type="match status" value="1"/>
</dbReference>
<name>A0ABY0IIZ8_9BACT</name>
<accession>A0ABY0IIZ8</accession>
<reference evidence="2" key="1">
    <citation type="journal article" date="2019" name="Int. J. Syst. Evol. Microbiol.">
        <title>Halobacteriovorax valvorus sp. nov., a novel prokaryotic predator isolated from coastal seawater of China.</title>
        <authorList>
            <person name="Chen M.-X."/>
        </authorList>
    </citation>
    <scope>NUCLEOTIDE SEQUENCE [LARGE SCALE GENOMIC DNA]</scope>
    <source>
        <strain evidence="2">BL9</strain>
    </source>
</reference>
<comment type="caution">
    <text evidence="1">The sequence shown here is derived from an EMBL/GenBank/DDBJ whole genome shotgun (WGS) entry which is preliminary data.</text>
</comment>
<dbReference type="Proteomes" id="UP000443582">
    <property type="component" value="Unassembled WGS sequence"/>
</dbReference>
<sequence>MSLKHIISIFIILAVSTSCQMTGDQIQNGQSQMMAERIYKESDILDAVDDVIGPDGRPIKDRSSQEAMEDLTDDYTNFPSSSEVNNYINESLSFTGQCNIDEADKDYAYGTMYTRGSMGARRVLATIYQSCDAIDFVMDETTPRLSGVSTRPATLTDGSDFKQRVITNRQAMVNSHGILSQLDKDPEFPSEKCIDTTQRPPVYGYGSRKGLRSREINLFTRGQGVAKNNVQASGIDCSEFISAAFAAEGLKFNKSDRDFNSLTTTSLHYASDNSDSCVKPVEFDLPYSIQSGDIINLKGSHVLMVDTAGPDPLGIRGAAESNSCNSITINDFDFTYIHSGALNNYGPARVSARIHATKRSTMFNNLLAQARTACTRLVQGRASSQKMRSGRFSILRHDSGNPACYYEDYGKLKGEECINQCFGERRLNDGY</sequence>
<evidence type="ECO:0000313" key="1">
    <source>
        <dbReference type="EMBL" id="RZF22459.1"/>
    </source>
</evidence>
<organism evidence="1 2">
    <name type="scientific">Halobacteriovorax vibrionivorans</name>
    <dbReference type="NCBI Taxonomy" id="2152716"/>
    <lineage>
        <taxon>Bacteria</taxon>
        <taxon>Pseudomonadati</taxon>
        <taxon>Bdellovibrionota</taxon>
        <taxon>Bacteriovoracia</taxon>
        <taxon>Bacteriovoracales</taxon>
        <taxon>Halobacteriovoraceae</taxon>
        <taxon>Halobacteriovorax</taxon>
    </lineage>
</organism>
<gene>
    <name evidence="1" type="ORF">DAY19_01435</name>
</gene>
<keyword evidence="2" id="KW-1185">Reference proteome</keyword>
<protein>
    <recommendedName>
        <fullName evidence="3">NlpC/P60 domain-containing protein</fullName>
    </recommendedName>
</protein>
<proteinExistence type="predicted"/>
<evidence type="ECO:0008006" key="3">
    <source>
        <dbReference type="Google" id="ProtNLM"/>
    </source>
</evidence>
<dbReference type="RefSeq" id="WP_133296858.1">
    <property type="nucleotide sequence ID" value="NZ_QDKL01000001.1"/>
</dbReference>